<dbReference type="EMBL" id="BDQV01001677">
    <property type="protein sequence ID" value="GAY34201.1"/>
    <property type="molecule type" value="Genomic_DNA"/>
</dbReference>
<protein>
    <submittedName>
        <fullName evidence="1">Uncharacterized protein</fullName>
    </submittedName>
</protein>
<comment type="caution">
    <text evidence="1">The sequence shown here is derived from an EMBL/GenBank/DDBJ whole genome shotgun (WGS) entry which is preliminary data.</text>
</comment>
<organism evidence="1 3">
    <name type="scientific">Citrus unshiu</name>
    <name type="common">Satsuma mandarin</name>
    <name type="synonym">Citrus nobilis var. unshiu</name>
    <dbReference type="NCBI Taxonomy" id="55188"/>
    <lineage>
        <taxon>Eukaryota</taxon>
        <taxon>Viridiplantae</taxon>
        <taxon>Streptophyta</taxon>
        <taxon>Embryophyta</taxon>
        <taxon>Tracheophyta</taxon>
        <taxon>Spermatophyta</taxon>
        <taxon>Magnoliopsida</taxon>
        <taxon>eudicotyledons</taxon>
        <taxon>Gunneridae</taxon>
        <taxon>Pentapetalae</taxon>
        <taxon>rosids</taxon>
        <taxon>malvids</taxon>
        <taxon>Sapindales</taxon>
        <taxon>Rutaceae</taxon>
        <taxon>Aurantioideae</taxon>
        <taxon>Citrus</taxon>
    </lineage>
</organism>
<gene>
    <name evidence="1" type="ORF">CUMW_276550</name>
    <name evidence="2" type="ORF">CUMW_276560</name>
</gene>
<keyword evidence="3" id="KW-1185">Reference proteome</keyword>
<evidence type="ECO:0000313" key="3">
    <source>
        <dbReference type="Proteomes" id="UP000236630"/>
    </source>
</evidence>
<dbReference type="Proteomes" id="UP000236630">
    <property type="component" value="Unassembled WGS sequence"/>
</dbReference>
<sequence>MSTLRRKCGLVLHNSVANDFRGFRQSLLTDSIAVLSFLGCLPNSTGKGFPIWKAPVIEFPPLRVKEYSTFKTQDSNNCLIRFLSIRR</sequence>
<name>A0A2H5N1U4_CITUN</name>
<dbReference type="AlphaFoldDB" id="A0A2H5N1U4"/>
<accession>A0A2H5N1U4</accession>
<dbReference type="EMBL" id="BDQV01001677">
    <property type="protein sequence ID" value="GAY34199.1"/>
    <property type="molecule type" value="Genomic_DNA"/>
</dbReference>
<proteinExistence type="predicted"/>
<evidence type="ECO:0000313" key="2">
    <source>
        <dbReference type="EMBL" id="GAY34201.1"/>
    </source>
</evidence>
<evidence type="ECO:0000313" key="1">
    <source>
        <dbReference type="EMBL" id="GAY34199.1"/>
    </source>
</evidence>
<reference evidence="1 3" key="1">
    <citation type="journal article" date="2017" name="Front. Genet.">
        <title>Draft sequencing of the heterozygous diploid genome of Satsuma (Citrus unshiu Marc.) using a hybrid assembly approach.</title>
        <authorList>
            <person name="Shimizu T."/>
            <person name="Tanizawa Y."/>
            <person name="Mochizuki T."/>
            <person name="Nagasaki H."/>
            <person name="Yoshioka T."/>
            <person name="Toyoda A."/>
            <person name="Fujiyama A."/>
            <person name="Kaminuma E."/>
            <person name="Nakamura Y."/>
        </authorList>
    </citation>
    <scope>NUCLEOTIDE SEQUENCE [LARGE SCALE GENOMIC DNA]</scope>
    <source>
        <strain evidence="3">cv. Miyagawa wase</strain>
    </source>
</reference>